<dbReference type="GO" id="GO:0016301">
    <property type="term" value="F:kinase activity"/>
    <property type="evidence" value="ECO:0007669"/>
    <property type="project" value="UniProtKB-KW"/>
</dbReference>
<dbReference type="Pfam" id="PF04607">
    <property type="entry name" value="RelA_SpoT"/>
    <property type="match status" value="1"/>
</dbReference>
<feature type="domain" description="RelA/SpoT" evidence="2">
    <location>
        <begin position="83"/>
        <end position="206"/>
    </location>
</feature>
<evidence type="ECO:0000313" key="4">
    <source>
        <dbReference type="Proteomes" id="UP000377798"/>
    </source>
</evidence>
<dbReference type="SMART" id="SM00954">
    <property type="entry name" value="RelA_SpoT"/>
    <property type="match status" value="1"/>
</dbReference>
<dbReference type="EMBL" id="CAACYI010000001">
    <property type="protein sequence ID" value="VFB15976.1"/>
    <property type="molecule type" value="Genomic_DNA"/>
</dbReference>
<comment type="caution">
    <text evidence="3">The sequence shown here is derived from an EMBL/GenBank/DDBJ whole genome shotgun (WGS) entry which is preliminary data.</text>
</comment>
<dbReference type="AlphaFoldDB" id="A0A8H2M4F7"/>
<keyword evidence="3" id="KW-0418">Kinase</keyword>
<organism evidence="3 4">
    <name type="scientific">Urinicoccus massiliensis</name>
    <dbReference type="NCBI Taxonomy" id="1723382"/>
    <lineage>
        <taxon>Bacteria</taxon>
        <taxon>Bacillati</taxon>
        <taxon>Bacillota</taxon>
        <taxon>Tissierellia</taxon>
        <taxon>Tissierellales</taxon>
        <taxon>Peptoniphilaceae</taxon>
        <taxon>Urinicoccus</taxon>
    </lineage>
</organism>
<evidence type="ECO:0000259" key="2">
    <source>
        <dbReference type="SMART" id="SM00954"/>
    </source>
</evidence>
<evidence type="ECO:0000313" key="3">
    <source>
        <dbReference type="EMBL" id="VFB15976.1"/>
    </source>
</evidence>
<dbReference type="Proteomes" id="UP000377798">
    <property type="component" value="Unassembled WGS sequence"/>
</dbReference>
<reference evidence="3 4" key="1">
    <citation type="submission" date="2019-02" db="EMBL/GenBank/DDBJ databases">
        <authorList>
            <consortium name="Pathogen Informatics"/>
        </authorList>
    </citation>
    <scope>NUCLEOTIDE SEQUENCE [LARGE SCALE GENOMIC DNA]</scope>
    <source>
        <strain evidence="3 4">3012STDY7089603</strain>
    </source>
</reference>
<sequence>MILYRNTNLSIDELKDRLENQALFDPDSSQSLDTKELLSNVTGWFETQQLYNGALKEISTKLEILDEEFQMNYTYNPIHHMECRLKSMHSIIEKMNRLHIQKTIPSMREHITDISGIRVICRYLHDVYIIEKMLLAQDDVTFIRRRDYIQEPKESGYRSLHLLVKVPVFLSKRKESVPVEIQLRTIPMDYWASLEHDLQYKNTKKDKEIHHKELKTCARKLAEIEETMQGIHRDTVDLENFSLPLS</sequence>
<dbReference type="PANTHER" id="PTHR47837:SF2">
    <property type="entry name" value="GTP PYROPHOSPHOKINASE YWAC"/>
    <property type="match status" value="1"/>
</dbReference>
<dbReference type="InterPro" id="IPR007685">
    <property type="entry name" value="RelA_SpoT"/>
</dbReference>
<dbReference type="Gene3D" id="3.30.460.10">
    <property type="entry name" value="Beta Polymerase, domain 2"/>
    <property type="match status" value="1"/>
</dbReference>
<dbReference type="UniPathway" id="UPA00908">
    <property type="reaction ID" value="UER00884"/>
</dbReference>
<keyword evidence="3" id="KW-0808">Transferase</keyword>
<evidence type="ECO:0000256" key="1">
    <source>
        <dbReference type="ARBA" id="ARBA00004976"/>
    </source>
</evidence>
<comment type="pathway">
    <text evidence="1">Purine metabolism; ppGpp biosynthesis; ppGpp from GTP: step 1/2.</text>
</comment>
<dbReference type="CDD" id="cd05399">
    <property type="entry name" value="NT_Rel-Spo_like"/>
    <property type="match status" value="1"/>
</dbReference>
<proteinExistence type="predicted"/>
<dbReference type="SUPFAM" id="SSF81301">
    <property type="entry name" value="Nucleotidyltransferase"/>
    <property type="match status" value="1"/>
</dbReference>
<dbReference type="InterPro" id="IPR052366">
    <property type="entry name" value="GTP_Pyrophosphokinase"/>
</dbReference>
<protein>
    <submittedName>
        <fullName evidence="3">GTP pyrophosphokinase ywaC</fullName>
        <ecNumber evidence="3">2.7.6.5</ecNumber>
    </submittedName>
</protein>
<name>A0A8H2M4F7_9FIRM</name>
<dbReference type="GO" id="GO:0008728">
    <property type="term" value="F:GTP diphosphokinase activity"/>
    <property type="evidence" value="ECO:0007669"/>
    <property type="project" value="UniProtKB-EC"/>
</dbReference>
<dbReference type="PANTHER" id="PTHR47837">
    <property type="entry name" value="GTP PYROPHOSPHOKINASE YJBM"/>
    <property type="match status" value="1"/>
</dbReference>
<dbReference type="Gene3D" id="1.10.287.860">
    <property type="entry name" value="Nucleotidyltransferase"/>
    <property type="match status" value="1"/>
</dbReference>
<dbReference type="InterPro" id="IPR043519">
    <property type="entry name" value="NT_sf"/>
</dbReference>
<keyword evidence="4" id="KW-1185">Reference proteome</keyword>
<dbReference type="EC" id="2.7.6.5" evidence="3"/>
<accession>A0A8H2M4F7</accession>
<dbReference type="GO" id="GO:0015970">
    <property type="term" value="P:guanosine tetraphosphate biosynthetic process"/>
    <property type="evidence" value="ECO:0007669"/>
    <property type="project" value="UniProtKB-UniPathway"/>
</dbReference>
<gene>
    <name evidence="3" type="primary">ywaC_2</name>
    <name evidence="3" type="ORF">NCTC13150_00486</name>
</gene>
<dbReference type="RefSeq" id="WP_072469494.1">
    <property type="nucleotide sequence ID" value="NZ_CAACYI010000001.1"/>
</dbReference>